<dbReference type="AlphaFoldDB" id="M2XUG6"/>
<evidence type="ECO:0000256" key="4">
    <source>
        <dbReference type="ARBA" id="ARBA00023239"/>
    </source>
</evidence>
<dbReference type="EMBL" id="KB454534">
    <property type="protein sequence ID" value="EME27293.1"/>
    <property type="molecule type" value="Genomic_DNA"/>
</dbReference>
<keyword evidence="2" id="KW-0408">Iron</keyword>
<dbReference type="GO" id="GO:0043436">
    <property type="term" value="P:oxoacid metabolic process"/>
    <property type="evidence" value="ECO:0007669"/>
    <property type="project" value="UniProtKB-ARBA"/>
</dbReference>
<keyword evidence="4" id="KW-0456">Lyase</keyword>
<evidence type="ECO:0000256" key="2">
    <source>
        <dbReference type="ARBA" id="ARBA00023004"/>
    </source>
</evidence>
<dbReference type="STRING" id="130081.M2XUG6"/>
<keyword evidence="3" id="KW-0411">Iron-sulfur</keyword>
<dbReference type="GO" id="GO:0046872">
    <property type="term" value="F:metal ion binding"/>
    <property type="evidence" value="ECO:0007669"/>
    <property type="project" value="UniProtKB-KW"/>
</dbReference>
<dbReference type="Gramene" id="EME27293">
    <property type="protein sequence ID" value="EME27293"/>
    <property type="gene ID" value="Gasu_51480"/>
</dbReference>
<evidence type="ECO:0000256" key="1">
    <source>
        <dbReference type="ARBA" id="ARBA00022723"/>
    </source>
</evidence>
<accession>M2XUG6</accession>
<dbReference type="InterPro" id="IPR036008">
    <property type="entry name" value="Aconitase_4Fe-4S_dom"/>
</dbReference>
<dbReference type="Proteomes" id="UP000030680">
    <property type="component" value="Unassembled WGS sequence"/>
</dbReference>
<reference evidence="7" key="1">
    <citation type="journal article" date="2013" name="Science">
        <title>Gene transfer from bacteria and archaea facilitated evolution of an extremophilic eukaryote.</title>
        <authorList>
            <person name="Schonknecht G."/>
            <person name="Chen W.H."/>
            <person name="Ternes C.M."/>
            <person name="Barbier G.G."/>
            <person name="Shrestha R.P."/>
            <person name="Stanke M."/>
            <person name="Brautigam A."/>
            <person name="Baker B.J."/>
            <person name="Banfield J.F."/>
            <person name="Garavito R.M."/>
            <person name="Carr K."/>
            <person name="Wilkerson C."/>
            <person name="Rensing S.A."/>
            <person name="Gagneul D."/>
            <person name="Dickenson N.E."/>
            <person name="Oesterhelt C."/>
            <person name="Lercher M.J."/>
            <person name="Weber A.P."/>
        </authorList>
    </citation>
    <scope>NUCLEOTIDE SEQUENCE [LARGE SCALE GENOMIC DNA]</scope>
    <source>
        <strain evidence="7">074W</strain>
    </source>
</reference>
<sequence>MAHERTALSSSNNTAFEKIIRRHIVDQSDGELQEGDCKWILVDHVTVPWNMATLLTDLLPTVEKEFISALQQWRIDNYSQEERWNHQLSRRGTVREQTSWQVSGLPLAGSVLIGLEPSCIKWGALGCVSFPAVQCDFPDILSKSQVWLNIPPVIKIGISERVASVIGSNNIIQSVHTILERVGVTGPIAIEFTGKGCFYLSIEERMKIIDSVNNCNVICCLFPPDEKTKRHLYSKLENLQQVLVSVQSKVPVYFYDLLRQQMDSLEQVFHMERNEGNYSAYVIWIDEIIQDEYKKHIGWERDLFCIYQTCPIDLSSQSINRNETLPPILGGFVLFCPTNSIDATLILPKSESTFNSRIMNAFDPSFEQKLIPCTQPIVLVVGFDFGKNGWHLSGLAKCLWDLGIHIIIGGTFDYAFYRNAVNQGILVLQSPEFVKFLQHCEWNVEERSLSFQADSGVYSETTCLYLSEALPTKCQVKLQLDQWKLWFPVHHGNVEVRSFPIEPSSKIIQEKCIFSTTLT</sequence>
<keyword evidence="7" id="KW-1185">Reference proteome</keyword>
<dbReference type="OrthoDB" id="10262323at2759"/>
<dbReference type="SUPFAM" id="SSF53732">
    <property type="entry name" value="Aconitase iron-sulfur domain"/>
    <property type="match status" value="1"/>
</dbReference>
<proteinExistence type="predicted"/>
<dbReference type="InterPro" id="IPR015931">
    <property type="entry name" value="Acnase/IPM_dHydase_lsu_aba_1/3"/>
</dbReference>
<evidence type="ECO:0000313" key="7">
    <source>
        <dbReference type="Proteomes" id="UP000030680"/>
    </source>
</evidence>
<dbReference type="InterPro" id="IPR001030">
    <property type="entry name" value="Acoase/IPM_deHydtase_lsu_aba"/>
</dbReference>
<gene>
    <name evidence="6" type="ORF">Gasu_51480</name>
</gene>
<dbReference type="GeneID" id="17086213"/>
<keyword evidence="1" id="KW-0479">Metal-binding</keyword>
<dbReference type="InterPro" id="IPR050067">
    <property type="entry name" value="IPM_dehydratase_rel_enz"/>
</dbReference>
<organism evidence="6 7">
    <name type="scientific">Galdieria sulphuraria</name>
    <name type="common">Red alga</name>
    <dbReference type="NCBI Taxonomy" id="130081"/>
    <lineage>
        <taxon>Eukaryota</taxon>
        <taxon>Rhodophyta</taxon>
        <taxon>Bangiophyceae</taxon>
        <taxon>Galdieriales</taxon>
        <taxon>Galdieriaceae</taxon>
        <taxon>Galdieria</taxon>
    </lineage>
</organism>
<dbReference type="Gene3D" id="3.20.19.10">
    <property type="entry name" value="Aconitase, domain 4"/>
    <property type="match status" value="1"/>
</dbReference>
<dbReference type="RefSeq" id="XP_005703813.1">
    <property type="nucleotide sequence ID" value="XM_005703756.1"/>
</dbReference>
<dbReference type="PANTHER" id="PTHR43822:SF2">
    <property type="entry name" value="HOMOACONITASE, MITOCHONDRIAL"/>
    <property type="match status" value="1"/>
</dbReference>
<evidence type="ECO:0000256" key="3">
    <source>
        <dbReference type="ARBA" id="ARBA00023014"/>
    </source>
</evidence>
<dbReference type="Gene3D" id="3.30.499.10">
    <property type="entry name" value="Aconitase, domain 3"/>
    <property type="match status" value="1"/>
</dbReference>
<name>M2XUG6_GALSU</name>
<dbReference type="GO" id="GO:0051536">
    <property type="term" value="F:iron-sulfur cluster binding"/>
    <property type="evidence" value="ECO:0007669"/>
    <property type="project" value="UniProtKB-KW"/>
</dbReference>
<protein>
    <submittedName>
        <fullName evidence="6">3-isopropylmalate dehydratase large subunit</fullName>
    </submittedName>
</protein>
<evidence type="ECO:0000259" key="5">
    <source>
        <dbReference type="Pfam" id="PF00330"/>
    </source>
</evidence>
<dbReference type="GO" id="GO:0016829">
    <property type="term" value="F:lyase activity"/>
    <property type="evidence" value="ECO:0007669"/>
    <property type="project" value="UniProtKB-KW"/>
</dbReference>
<dbReference type="PANTHER" id="PTHR43822">
    <property type="entry name" value="HOMOACONITASE, MITOCHONDRIAL-RELATED"/>
    <property type="match status" value="1"/>
</dbReference>
<dbReference type="eggNOG" id="KOG0453">
    <property type="taxonomic scope" value="Eukaryota"/>
</dbReference>
<dbReference type="Pfam" id="PF00330">
    <property type="entry name" value="Aconitase"/>
    <property type="match status" value="1"/>
</dbReference>
<dbReference type="InterPro" id="IPR015928">
    <property type="entry name" value="Aconitase/3IPM_dehydase_swvl"/>
</dbReference>
<feature type="domain" description="Aconitase/3-isopropylmalate dehydratase large subunit alpha/beta/alpha" evidence="5">
    <location>
        <begin position="121"/>
        <end position="239"/>
    </location>
</feature>
<dbReference type="KEGG" id="gsl:Gasu_51480"/>
<dbReference type="SUPFAM" id="SSF52016">
    <property type="entry name" value="LeuD/IlvD-like"/>
    <property type="match status" value="1"/>
</dbReference>
<evidence type="ECO:0000313" key="6">
    <source>
        <dbReference type="EMBL" id="EME27293.1"/>
    </source>
</evidence>